<keyword evidence="7" id="KW-0732">Signal</keyword>
<proteinExistence type="predicted"/>
<dbReference type="Pfam" id="PF02518">
    <property type="entry name" value="HATPase_c"/>
    <property type="match status" value="1"/>
</dbReference>
<keyword evidence="4" id="KW-0175">Coiled coil</keyword>
<keyword evidence="10" id="KW-1185">Reference proteome</keyword>
<dbReference type="PROSITE" id="PS50109">
    <property type="entry name" value="HIS_KIN"/>
    <property type="match status" value="1"/>
</dbReference>
<evidence type="ECO:0000313" key="9">
    <source>
        <dbReference type="EMBL" id="TCT23151.1"/>
    </source>
</evidence>
<dbReference type="PANTHER" id="PTHR43065">
    <property type="entry name" value="SENSOR HISTIDINE KINASE"/>
    <property type="match status" value="1"/>
</dbReference>
<sequence>MLLPLLLSILLAVSPSLAAHEPLRTVSPQTDAGLEFNAWETVRFMRLNVYPLGSMDADRLRRIGETLFRAGAAPAAESVPASTLALTEAERAFLQAHPVVRVSNELDWPPYDFFAHGMPQGYSVDLMNLLAERIGVTFEFVQGETWDELVDLLCARRIDLLHPADKPLKLLDCATFSSPIVQGANQFLTRRDHPAVQSIADLFGSVAASPKGWEQTELLKKRFGNRFRIIETAGIGESIAAVSRGQADFTTDFANVLNHHIAHSGYVNLKVQGIWSQEDKGGEFSALYIATRKDWPLFQSILDKALASLTPDQIRRLQEKWFGESDRQVGRVALSPQQIDYLRRKGPLRMCVDPDWMPVERISPDGVHEGMVADVFARLAEMLETKIVLTPTTTWDESLALVRERRCDLLPAAMATPARRAFLDFTTPYLSLRSVIATQTHQVFINDFESVLGETFGISRGYALIDALKARYPGIRLREVANIEQGLREVQEGRLFGFIDALPAIAYRIQTQEVQDMKVAGQLEDTQNLSWNLSIATRSDEPLLGEIFQSAIDAFPQAQRQAIVNRWLSIRYEKVFDYVLMWKIVAGVVGIAGTMLWAVLVWNRRLAKLNRELGQARAHIAEQNTGLEQRVAERTRDLRETLAQLERAQAELVQSEKLAALGDLVAGIAHELNTPIGNAVMLASTLADQERSFSAQMTAGLTRSALQRFVDTVRENTNIMQRSLERAAELIGSFKQVAVDQASYQRRTFALDEVTREIALALQPRLRRSPATLEVSVAPDLRLDSFPGPLGQILMNLIQNALIHAFEGRTEGRIRIEAHSVVPGHVRIRVSDDGSGIDPANLGRIFDPFFTTRLGQGGSGLGLHIVYNLVTGLLGGMIEVRSVPGQGTAFDIDLPLIAPPAVAGLPMPAERGANPGTRPDPPLTISRTG</sequence>
<dbReference type="SMART" id="SM00062">
    <property type="entry name" value="PBPb"/>
    <property type="match status" value="2"/>
</dbReference>
<dbReference type="InterPro" id="IPR005467">
    <property type="entry name" value="His_kinase_dom"/>
</dbReference>
<dbReference type="SUPFAM" id="SSF47384">
    <property type="entry name" value="Homodimeric domain of signal transducing histidine kinase"/>
    <property type="match status" value="1"/>
</dbReference>
<keyword evidence="3" id="KW-0597">Phosphoprotein</keyword>
<dbReference type="Gene3D" id="3.40.190.10">
    <property type="entry name" value="Periplasmic binding protein-like II"/>
    <property type="match status" value="4"/>
</dbReference>
<dbReference type="InterPro" id="IPR003594">
    <property type="entry name" value="HATPase_dom"/>
</dbReference>
<feature type="chain" id="PRO_5020927146" description="histidine kinase" evidence="7">
    <location>
        <begin position="19"/>
        <end position="929"/>
    </location>
</feature>
<evidence type="ECO:0000256" key="1">
    <source>
        <dbReference type="ARBA" id="ARBA00000085"/>
    </source>
</evidence>
<comment type="caution">
    <text evidence="9">The sequence shown here is derived from an EMBL/GenBank/DDBJ whole genome shotgun (WGS) entry which is preliminary data.</text>
</comment>
<feature type="region of interest" description="Disordered" evidence="5">
    <location>
        <begin position="907"/>
        <end position="929"/>
    </location>
</feature>
<evidence type="ECO:0000256" key="7">
    <source>
        <dbReference type="SAM" id="SignalP"/>
    </source>
</evidence>
<dbReference type="SMART" id="SM00388">
    <property type="entry name" value="HisKA"/>
    <property type="match status" value="1"/>
</dbReference>
<evidence type="ECO:0000256" key="2">
    <source>
        <dbReference type="ARBA" id="ARBA00012438"/>
    </source>
</evidence>
<evidence type="ECO:0000256" key="4">
    <source>
        <dbReference type="SAM" id="Coils"/>
    </source>
</evidence>
<dbReference type="InterPro" id="IPR036097">
    <property type="entry name" value="HisK_dim/P_sf"/>
</dbReference>
<dbReference type="InterPro" id="IPR001638">
    <property type="entry name" value="Solute-binding_3/MltF_N"/>
</dbReference>
<dbReference type="Proteomes" id="UP000295717">
    <property type="component" value="Unassembled WGS sequence"/>
</dbReference>
<feature type="domain" description="Histidine kinase" evidence="8">
    <location>
        <begin position="667"/>
        <end position="898"/>
    </location>
</feature>
<dbReference type="InterPro" id="IPR003661">
    <property type="entry name" value="HisK_dim/P_dom"/>
</dbReference>
<evidence type="ECO:0000256" key="3">
    <source>
        <dbReference type="ARBA" id="ARBA00022553"/>
    </source>
</evidence>
<evidence type="ECO:0000313" key="10">
    <source>
        <dbReference type="Proteomes" id="UP000295717"/>
    </source>
</evidence>
<dbReference type="Gene3D" id="3.30.565.10">
    <property type="entry name" value="Histidine kinase-like ATPase, C-terminal domain"/>
    <property type="match status" value="1"/>
</dbReference>
<keyword evidence="6" id="KW-0472">Membrane</keyword>
<dbReference type="InterPro" id="IPR004358">
    <property type="entry name" value="Sig_transdc_His_kin-like_C"/>
</dbReference>
<evidence type="ECO:0000256" key="6">
    <source>
        <dbReference type="SAM" id="Phobius"/>
    </source>
</evidence>
<gene>
    <name evidence="9" type="ORF">EDC35_102488</name>
</gene>
<dbReference type="GO" id="GO:0000155">
    <property type="term" value="F:phosphorelay sensor kinase activity"/>
    <property type="evidence" value="ECO:0007669"/>
    <property type="project" value="InterPro"/>
</dbReference>
<keyword evidence="6" id="KW-0812">Transmembrane</keyword>
<reference evidence="9 10" key="1">
    <citation type="submission" date="2019-03" db="EMBL/GenBank/DDBJ databases">
        <title>Genomic Encyclopedia of Type Strains, Phase IV (KMG-IV): sequencing the most valuable type-strain genomes for metagenomic binning, comparative biology and taxonomic classification.</title>
        <authorList>
            <person name="Goeker M."/>
        </authorList>
    </citation>
    <scope>NUCLEOTIDE SEQUENCE [LARGE SCALE GENOMIC DNA]</scope>
    <source>
        <strain evidence="9 10">DSM 13587</strain>
    </source>
</reference>
<accession>A0A4R3N4H9</accession>
<dbReference type="RefSeq" id="WP_243651458.1">
    <property type="nucleotide sequence ID" value="NZ_SMAO01000002.1"/>
</dbReference>
<feature type="coiled-coil region" evidence="4">
    <location>
        <begin position="628"/>
        <end position="658"/>
    </location>
</feature>
<dbReference type="EMBL" id="SMAO01000002">
    <property type="protein sequence ID" value="TCT23151.1"/>
    <property type="molecule type" value="Genomic_DNA"/>
</dbReference>
<dbReference type="Gene3D" id="1.10.287.130">
    <property type="match status" value="1"/>
</dbReference>
<dbReference type="InterPro" id="IPR036890">
    <property type="entry name" value="HATPase_C_sf"/>
</dbReference>
<dbReference type="CDD" id="cd01007">
    <property type="entry name" value="PBP2_BvgS_HisK_like"/>
    <property type="match status" value="1"/>
</dbReference>
<organism evidence="9 10">
    <name type="scientific">Thiobaca trueperi</name>
    <dbReference type="NCBI Taxonomy" id="127458"/>
    <lineage>
        <taxon>Bacteria</taxon>
        <taxon>Pseudomonadati</taxon>
        <taxon>Pseudomonadota</taxon>
        <taxon>Gammaproteobacteria</taxon>
        <taxon>Chromatiales</taxon>
        <taxon>Chromatiaceae</taxon>
        <taxon>Thiobaca</taxon>
    </lineage>
</organism>
<dbReference type="PRINTS" id="PR00344">
    <property type="entry name" value="BCTRLSENSOR"/>
</dbReference>
<feature type="signal peptide" evidence="7">
    <location>
        <begin position="1"/>
        <end position="18"/>
    </location>
</feature>
<dbReference type="CDD" id="cd00082">
    <property type="entry name" value="HisKA"/>
    <property type="match status" value="1"/>
</dbReference>
<name>A0A4R3N4H9_9GAMM</name>
<dbReference type="Pfam" id="PF00497">
    <property type="entry name" value="SBP_bac_3"/>
    <property type="match status" value="2"/>
</dbReference>
<comment type="catalytic activity">
    <reaction evidence="1">
        <text>ATP + protein L-histidine = ADP + protein N-phospho-L-histidine.</text>
        <dbReference type="EC" id="2.7.13.3"/>
    </reaction>
</comment>
<evidence type="ECO:0000256" key="5">
    <source>
        <dbReference type="SAM" id="MobiDB-lite"/>
    </source>
</evidence>
<protein>
    <recommendedName>
        <fullName evidence="2">histidine kinase</fullName>
        <ecNumber evidence="2">2.7.13.3</ecNumber>
    </recommendedName>
</protein>
<feature type="transmembrane region" description="Helical" evidence="6">
    <location>
        <begin position="580"/>
        <end position="602"/>
    </location>
</feature>
<keyword evidence="6" id="KW-1133">Transmembrane helix</keyword>
<dbReference type="SUPFAM" id="SSF53850">
    <property type="entry name" value="Periplasmic binding protein-like II"/>
    <property type="match status" value="2"/>
</dbReference>
<dbReference type="EC" id="2.7.13.3" evidence="2"/>
<dbReference type="CDD" id="cd13708">
    <property type="entry name" value="PBP2_BvgS_like_1"/>
    <property type="match status" value="1"/>
</dbReference>
<dbReference type="AlphaFoldDB" id="A0A4R3N4H9"/>
<evidence type="ECO:0000259" key="8">
    <source>
        <dbReference type="PROSITE" id="PS50109"/>
    </source>
</evidence>
<dbReference type="SMART" id="SM00387">
    <property type="entry name" value="HATPase_c"/>
    <property type="match status" value="1"/>
</dbReference>
<dbReference type="SUPFAM" id="SSF55874">
    <property type="entry name" value="ATPase domain of HSP90 chaperone/DNA topoisomerase II/histidine kinase"/>
    <property type="match status" value="1"/>
</dbReference>